<accession>A0A328YDR7</accession>
<evidence type="ECO:0000313" key="2">
    <source>
        <dbReference type="Proteomes" id="UP000248840"/>
    </source>
</evidence>
<dbReference type="AlphaFoldDB" id="A0A328YDR7"/>
<keyword evidence="2" id="KW-1185">Reference proteome</keyword>
<dbReference type="Proteomes" id="UP000248840">
    <property type="component" value="Unassembled WGS sequence"/>
</dbReference>
<protein>
    <submittedName>
        <fullName evidence="1">Uncharacterized protein</fullName>
    </submittedName>
</protein>
<name>A0A328YDR7_9FLAO</name>
<proteinExistence type="predicted"/>
<evidence type="ECO:0000313" key="1">
    <source>
        <dbReference type="EMBL" id="RAR71364.1"/>
    </source>
</evidence>
<dbReference type="EMBL" id="QLSZ01000008">
    <property type="protein sequence ID" value="RAR71364.1"/>
    <property type="molecule type" value="Genomic_DNA"/>
</dbReference>
<dbReference type="RefSeq" id="WP_112113568.1">
    <property type="nucleotide sequence ID" value="NZ_QLSZ01000008.1"/>
</dbReference>
<sequence length="123" mass="14493">MESKTLKIKSKKFDKSDLIYLTDNNSYVEFIEPVNILDVSFNIEILSNINSIINLKIQLSSELRPKNFFLTNLKFNKNKTNRFLNLREIIEKSENFQQYSDTNIQFVSIETDSDIDIDLKLTF</sequence>
<comment type="caution">
    <text evidence="1">The sequence shown here is derived from an EMBL/GenBank/DDBJ whole genome shotgun (WGS) entry which is preliminary data.</text>
</comment>
<gene>
    <name evidence="1" type="ORF">CLV55_108101</name>
</gene>
<organism evidence="1 2">
    <name type="scientific">Flavobacterium aciduliphilum</name>
    <dbReference type="NCBI Taxonomy" id="1101402"/>
    <lineage>
        <taxon>Bacteria</taxon>
        <taxon>Pseudomonadati</taxon>
        <taxon>Bacteroidota</taxon>
        <taxon>Flavobacteriia</taxon>
        <taxon>Flavobacteriales</taxon>
        <taxon>Flavobacteriaceae</taxon>
        <taxon>Flavobacterium</taxon>
    </lineage>
</organism>
<reference evidence="1 2" key="1">
    <citation type="submission" date="2018-06" db="EMBL/GenBank/DDBJ databases">
        <title>Genomic Encyclopedia of Archaeal and Bacterial Type Strains, Phase II (KMG-II): from individual species to whole genera.</title>
        <authorList>
            <person name="Goeker M."/>
        </authorList>
    </citation>
    <scope>NUCLEOTIDE SEQUENCE [LARGE SCALE GENOMIC DNA]</scope>
    <source>
        <strain evidence="1 2">DSM 25663</strain>
    </source>
</reference>